<dbReference type="AlphaFoldDB" id="A0A378TT26"/>
<organism evidence="1 2">
    <name type="scientific">Moraxella lacunata</name>
    <dbReference type="NCBI Taxonomy" id="477"/>
    <lineage>
        <taxon>Bacteria</taxon>
        <taxon>Pseudomonadati</taxon>
        <taxon>Pseudomonadota</taxon>
        <taxon>Gammaproteobacteria</taxon>
        <taxon>Moraxellales</taxon>
        <taxon>Moraxellaceae</taxon>
        <taxon>Moraxella</taxon>
    </lineage>
</organism>
<protein>
    <submittedName>
        <fullName evidence="1">Protein of uncharacterized function (DUF1804)</fullName>
    </submittedName>
</protein>
<reference evidence="1 2" key="1">
    <citation type="submission" date="2018-06" db="EMBL/GenBank/DDBJ databases">
        <authorList>
            <consortium name="Pathogen Informatics"/>
            <person name="Doyle S."/>
        </authorList>
    </citation>
    <scope>NUCLEOTIDE SEQUENCE [LARGE SCALE GENOMIC DNA]</scope>
    <source>
        <strain evidence="1 2">NCTC10359</strain>
    </source>
</reference>
<dbReference type="InterPro" id="IPR014926">
    <property type="entry name" value="Phage_D3112_Orf24"/>
</dbReference>
<gene>
    <name evidence="1" type="ORF">NCTC10359_02358</name>
</gene>
<name>A0A378TT26_MORLA</name>
<evidence type="ECO:0000313" key="2">
    <source>
        <dbReference type="Proteomes" id="UP000254437"/>
    </source>
</evidence>
<dbReference type="RefSeq" id="WP_181814443.1">
    <property type="nucleotide sequence ID" value="NZ_UGQU01000003.1"/>
</dbReference>
<dbReference type="EMBL" id="UGQU01000003">
    <property type="protein sequence ID" value="STZ63916.1"/>
    <property type="molecule type" value="Genomic_DNA"/>
</dbReference>
<dbReference type="Pfam" id="PF08822">
    <property type="entry name" value="DUF1804"/>
    <property type="match status" value="1"/>
</dbReference>
<dbReference type="Proteomes" id="UP000254437">
    <property type="component" value="Unassembled WGS sequence"/>
</dbReference>
<accession>A0A378TT26</accession>
<sequence>MAYSQDDKDKVRKAYIFDKLPLDKCASLHGISYATVQRWKTQARARGDDWDKVKSAQTLAGGEIEDVARQILTDFILLFQNLSGEIKSDTDTPPIEKAKILASLSDSYNKTIGANRKLMPVTDRLAVAMTVMELLGEYIKEHKPEAMAVFVEILVPFGELLDRELK</sequence>
<evidence type="ECO:0000313" key="1">
    <source>
        <dbReference type="EMBL" id="STZ63916.1"/>
    </source>
</evidence>
<proteinExistence type="predicted"/>